<dbReference type="EMBL" id="JASWER010000001">
    <property type="protein sequence ID" value="MDL5375613.1"/>
    <property type="molecule type" value="Genomic_DNA"/>
</dbReference>
<evidence type="ECO:0000256" key="1">
    <source>
        <dbReference type="SAM" id="MobiDB-lite"/>
    </source>
</evidence>
<dbReference type="Gene3D" id="3.30.1490.300">
    <property type="match status" value="1"/>
</dbReference>
<comment type="caution">
    <text evidence="2">The sequence shown here is derived from an EMBL/GenBank/DDBJ whole genome shotgun (WGS) entry which is preliminary data.</text>
</comment>
<evidence type="ECO:0000313" key="3">
    <source>
        <dbReference type="Proteomes" id="UP001230807"/>
    </source>
</evidence>
<protein>
    <submittedName>
        <fullName evidence="2">Pilus assembly protein PilM</fullName>
    </submittedName>
</protein>
<accession>A0ABT7MJL6</accession>
<dbReference type="RefSeq" id="WP_214832437.1">
    <property type="nucleotide sequence ID" value="NZ_CP183077.1"/>
</dbReference>
<organism evidence="2 3">
    <name type="scientific">Exiguobacterium mexicanum</name>
    <dbReference type="NCBI Taxonomy" id="340146"/>
    <lineage>
        <taxon>Bacteria</taxon>
        <taxon>Bacillati</taxon>
        <taxon>Bacillota</taxon>
        <taxon>Bacilli</taxon>
        <taxon>Bacillales</taxon>
        <taxon>Bacillales Family XII. Incertae Sedis</taxon>
        <taxon>Exiguobacterium</taxon>
    </lineage>
</organism>
<dbReference type="InterPro" id="IPR005883">
    <property type="entry name" value="PilM"/>
</dbReference>
<feature type="compositionally biased region" description="Acidic residues" evidence="1">
    <location>
        <begin position="517"/>
        <end position="547"/>
    </location>
</feature>
<proteinExistence type="predicted"/>
<feature type="region of interest" description="Disordered" evidence="1">
    <location>
        <begin position="473"/>
        <end position="547"/>
    </location>
</feature>
<gene>
    <name evidence="2" type="primary">pilM</name>
    <name evidence="2" type="ORF">QR695_01190</name>
</gene>
<dbReference type="Proteomes" id="UP001230807">
    <property type="component" value="Unassembled WGS sequence"/>
</dbReference>
<reference evidence="2 3" key="1">
    <citation type="submission" date="2023-06" db="EMBL/GenBank/DDBJ databases">
        <title>Influencing factors and mechanism of Cr(VI) reduction by facultative anaerobic Exiguobacterium sp. PY14.</title>
        <authorList>
            <person name="Zou L."/>
        </authorList>
    </citation>
    <scope>NUCLEOTIDE SEQUENCE [LARGE SCALE GENOMIC DNA]</scope>
    <source>
        <strain evidence="2 3">PY14</strain>
    </source>
</reference>
<dbReference type="Gene3D" id="3.30.420.40">
    <property type="match status" value="2"/>
</dbReference>
<keyword evidence="3" id="KW-1185">Reference proteome</keyword>
<evidence type="ECO:0000313" key="2">
    <source>
        <dbReference type="EMBL" id="MDL5375613.1"/>
    </source>
</evidence>
<sequence>MSRSIEKGTVAYFSIDALSIHGAVIKQGVFKRSASVQLAKGAYVGGRIEDENAFGLAFDELCRKLKVRKGMVCAVDMAETEVLSRKVEIPSTILKDEIRGYLFMEIGSSIILPFDDVAFDYEVLGETETKTEVMLHAVSVDLTKAIRAYMKKRGFQLKKIVPRPVAIANGVSRLETLDPLKSTLLWHVTPFAHQLLVLEEGQVRFIRAIETDLPYRAETTDGIITYTYSGSKETLATQTDEWLNELARFLDFYRYSLRTDGRPIDELLVSGTVPNLDDLVRTIESEAMVPVKRIDDPLPLSHATPLSHQMLPLLGMATLDKEHDANFINSTDVTLRWPIIASLLALLIGGGATGYLFYEVNELKQNEAQVEEQLQLVRIYQTEQVNSKGQQVLSLDQTVTALTAEEKLAVPALRALTEQLPPTGYVLTYNYADGSLMSVRTQFETLADLNVFQRSLLNDVRFENVKLLGVTTETKAETEQEETDTETDSTLSPSVLDSTDEPLPRYIGEFTFTFIDAEPETPEGETPDGETPDGETEETTDEEVVSE</sequence>
<name>A0ABT7MJL6_9BACL</name>
<dbReference type="Pfam" id="PF11104">
    <property type="entry name" value="PilM_2"/>
    <property type="match status" value="1"/>
</dbReference>